<dbReference type="Proteomes" id="UP001295469">
    <property type="component" value="Chromosome A05"/>
</dbReference>
<dbReference type="InterPro" id="IPR036180">
    <property type="entry name" value="Gelsolin-like_dom_sf"/>
</dbReference>
<dbReference type="AlphaFoldDB" id="A0A078HWI7"/>
<dbReference type="PaxDb" id="3708-A0A078HWI7"/>
<evidence type="ECO:0000313" key="1">
    <source>
        <dbReference type="EMBL" id="CAF2096258.1"/>
    </source>
</evidence>
<gene>
    <name evidence="2" type="primary">BnaA05g11000D</name>
    <name evidence="1" type="ORF">DARMORV10_A05P13550.1</name>
    <name evidence="2" type="ORF">GSBRNA2T00074127001</name>
</gene>
<reference evidence="2" key="2">
    <citation type="submission" date="2014-06" db="EMBL/GenBank/DDBJ databases">
        <authorList>
            <person name="Genoscope - CEA"/>
        </authorList>
    </citation>
    <scope>NUCLEOTIDE SEQUENCE</scope>
</reference>
<organism evidence="2 3">
    <name type="scientific">Brassica napus</name>
    <name type="common">Rape</name>
    <dbReference type="NCBI Taxonomy" id="3708"/>
    <lineage>
        <taxon>Eukaryota</taxon>
        <taxon>Viridiplantae</taxon>
        <taxon>Streptophyta</taxon>
        <taxon>Embryophyta</taxon>
        <taxon>Tracheophyta</taxon>
        <taxon>Spermatophyta</taxon>
        <taxon>Magnoliopsida</taxon>
        <taxon>eudicotyledons</taxon>
        <taxon>Gunneridae</taxon>
        <taxon>Pentapetalae</taxon>
        <taxon>rosids</taxon>
        <taxon>malvids</taxon>
        <taxon>Brassicales</taxon>
        <taxon>Brassicaceae</taxon>
        <taxon>Brassiceae</taxon>
        <taxon>Brassica</taxon>
    </lineage>
</organism>
<dbReference type="STRING" id="3708.A0A078HWI7"/>
<sequence>MSCDDDTLRCSTIFQSLQTVSSYFKPQEDAQMIAHGLFPMPRLVVCDQHGSQAGKVFVSEAESFSKLQQRE</sequence>
<evidence type="ECO:0000313" key="2">
    <source>
        <dbReference type="EMBL" id="CDY42086.1"/>
    </source>
</evidence>
<dbReference type="Proteomes" id="UP000028999">
    <property type="component" value="Unassembled WGS sequence"/>
</dbReference>
<dbReference type="InterPro" id="IPR029006">
    <property type="entry name" value="ADF-H/Gelsolin-like_dom_sf"/>
</dbReference>
<reference evidence="1" key="3">
    <citation type="submission" date="2021-01" db="EMBL/GenBank/DDBJ databases">
        <authorList>
            <consortium name="Genoscope - CEA"/>
            <person name="William W."/>
        </authorList>
    </citation>
    <scope>NUCLEOTIDE SEQUENCE</scope>
</reference>
<dbReference type="EMBL" id="HG994359">
    <property type="protein sequence ID" value="CAF2096258.1"/>
    <property type="molecule type" value="Genomic_DNA"/>
</dbReference>
<dbReference type="EMBL" id="LK032514">
    <property type="protein sequence ID" value="CDY42086.1"/>
    <property type="molecule type" value="Genomic_DNA"/>
</dbReference>
<dbReference type="SUPFAM" id="SSF82754">
    <property type="entry name" value="C-terminal, gelsolin-like domain of Sec23/24"/>
    <property type="match status" value="1"/>
</dbReference>
<keyword evidence="3" id="KW-1185">Reference proteome</keyword>
<accession>A0A078HWI7</accession>
<protein>
    <submittedName>
        <fullName evidence="1">(rape) hypothetical protein</fullName>
    </submittedName>
    <submittedName>
        <fullName evidence="2">BnaA05g11000D protein</fullName>
    </submittedName>
</protein>
<evidence type="ECO:0000313" key="3">
    <source>
        <dbReference type="Proteomes" id="UP000028999"/>
    </source>
</evidence>
<dbReference type="Gene3D" id="3.40.20.10">
    <property type="entry name" value="Severin"/>
    <property type="match status" value="1"/>
</dbReference>
<name>A0A078HWI7_BRANA</name>
<dbReference type="Gramene" id="CDY42086">
    <property type="protein sequence ID" value="CDY42086"/>
    <property type="gene ID" value="GSBRNA2T00074127001"/>
</dbReference>
<proteinExistence type="predicted"/>
<reference evidence="2 3" key="1">
    <citation type="journal article" date="2014" name="Science">
        <title>Plant genetics. Early allopolyploid evolution in the post-Neolithic Brassica napus oilseed genome.</title>
        <authorList>
            <person name="Chalhoub B."/>
            <person name="Denoeud F."/>
            <person name="Liu S."/>
            <person name="Parkin I.A."/>
            <person name="Tang H."/>
            <person name="Wang X."/>
            <person name="Chiquet J."/>
            <person name="Belcram H."/>
            <person name="Tong C."/>
            <person name="Samans B."/>
            <person name="Correa M."/>
            <person name="Da Silva C."/>
            <person name="Just J."/>
            <person name="Falentin C."/>
            <person name="Koh C.S."/>
            <person name="Le Clainche I."/>
            <person name="Bernard M."/>
            <person name="Bento P."/>
            <person name="Noel B."/>
            <person name="Labadie K."/>
            <person name="Alberti A."/>
            <person name="Charles M."/>
            <person name="Arnaud D."/>
            <person name="Guo H."/>
            <person name="Daviaud C."/>
            <person name="Alamery S."/>
            <person name="Jabbari K."/>
            <person name="Zhao M."/>
            <person name="Edger P.P."/>
            <person name="Chelaifa H."/>
            <person name="Tack D."/>
            <person name="Lassalle G."/>
            <person name="Mestiri I."/>
            <person name="Schnel N."/>
            <person name="Le Paslier M.C."/>
            <person name="Fan G."/>
            <person name="Renault V."/>
            <person name="Bayer P.E."/>
            <person name="Golicz A.A."/>
            <person name="Manoli S."/>
            <person name="Lee T.H."/>
            <person name="Thi V.H."/>
            <person name="Chalabi S."/>
            <person name="Hu Q."/>
            <person name="Fan C."/>
            <person name="Tollenaere R."/>
            <person name="Lu Y."/>
            <person name="Battail C."/>
            <person name="Shen J."/>
            <person name="Sidebottom C.H."/>
            <person name="Wang X."/>
            <person name="Canaguier A."/>
            <person name="Chauveau A."/>
            <person name="Berard A."/>
            <person name="Deniot G."/>
            <person name="Guan M."/>
            <person name="Liu Z."/>
            <person name="Sun F."/>
            <person name="Lim Y.P."/>
            <person name="Lyons E."/>
            <person name="Town C.D."/>
            <person name="Bancroft I."/>
            <person name="Wang X."/>
            <person name="Meng J."/>
            <person name="Ma J."/>
            <person name="Pires J.C."/>
            <person name="King G.J."/>
            <person name="Brunel D."/>
            <person name="Delourme R."/>
            <person name="Renard M."/>
            <person name="Aury J.M."/>
            <person name="Adams K.L."/>
            <person name="Batley J."/>
            <person name="Snowdon R.J."/>
            <person name="Tost J."/>
            <person name="Edwards D."/>
            <person name="Zhou Y."/>
            <person name="Hua W."/>
            <person name="Sharpe A.G."/>
            <person name="Paterson A.H."/>
            <person name="Guan C."/>
            <person name="Wincker P."/>
        </authorList>
    </citation>
    <scope>NUCLEOTIDE SEQUENCE [LARGE SCALE GENOMIC DNA]</scope>
    <source>
        <strain evidence="3">cv. Darmor-bzh</strain>
    </source>
</reference>